<feature type="transmembrane region" description="Helical" evidence="6">
    <location>
        <begin position="12"/>
        <end position="33"/>
    </location>
</feature>
<dbReference type="GO" id="GO:0005886">
    <property type="term" value="C:plasma membrane"/>
    <property type="evidence" value="ECO:0007669"/>
    <property type="project" value="UniProtKB-SubCell"/>
</dbReference>
<sequence>MASLLRSILSIFSGKVAGILISLAFTPILVRVISQAQYGLYASVLASFSIVTLLSKGGLFDATRKTVAEHTDDPTEISSIVSTSLLLSVVYGIIATAAVLLSLWLNIIPARYTPYVWILMGAILFTNIFAIVKGAFYGLQRESVGEVLNIVRRLVYSVGALLLAYVGYDVLGVFSAYAISFLLLSLLGGIVLTRHSSFGLPRWSDVVKHGRGIASFGGYQLIGGLSAMLLYRTDILLVEFFKGGTFTALYQSAITPAEMIWFVPSAIQLTFLQHTASLWSSGEIEEINENIQTGVKYAFLSLTLFGVGLLVLAEPFLTVYFGPDYVDATMTLQVLIVGTFFFGITRVVVPVFQATGWVRHTELITFGALVLNILMNTLLIPRYGIIGAGIGTGVSYVAIFAGNAVLWAYSPFDFVPLWWTAKLAMTQGVFAIMFLGLVRFIDLSPWLSLLVFPPLGLVLFLGINVTAGYIPTQPARPYLKRVTEYLS</sequence>
<reference evidence="7 8" key="1">
    <citation type="submission" date="2018-11" db="EMBL/GenBank/DDBJ databases">
        <title>Genomic analysis of Haloarcula hispanica CBA1121.</title>
        <authorList>
            <person name="Kim Y.B."/>
            <person name="Roh S.W."/>
        </authorList>
    </citation>
    <scope>NUCLEOTIDE SEQUENCE [LARGE SCALE GENOMIC DNA]</scope>
    <source>
        <strain evidence="7 8">CBA1121</strain>
    </source>
</reference>
<feature type="transmembrane region" description="Helical" evidence="6">
    <location>
        <begin position="80"/>
        <end position="104"/>
    </location>
</feature>
<feature type="transmembrane region" description="Helical" evidence="6">
    <location>
        <begin position="328"/>
        <end position="349"/>
    </location>
</feature>
<dbReference type="AlphaFoldDB" id="A0A5J5LKG2"/>
<organism evidence="7 8">
    <name type="scientific">Haloarcula hispanica</name>
    <dbReference type="NCBI Taxonomy" id="51589"/>
    <lineage>
        <taxon>Archaea</taxon>
        <taxon>Methanobacteriati</taxon>
        <taxon>Methanobacteriota</taxon>
        <taxon>Stenosarchaea group</taxon>
        <taxon>Halobacteria</taxon>
        <taxon>Halobacteriales</taxon>
        <taxon>Haloarculaceae</taxon>
        <taxon>Haloarcula</taxon>
    </lineage>
</organism>
<feature type="transmembrane region" description="Helical" evidence="6">
    <location>
        <begin position="385"/>
        <end position="409"/>
    </location>
</feature>
<evidence type="ECO:0000256" key="4">
    <source>
        <dbReference type="ARBA" id="ARBA00022989"/>
    </source>
</evidence>
<dbReference type="Proteomes" id="UP000326244">
    <property type="component" value="Unassembled WGS sequence"/>
</dbReference>
<evidence type="ECO:0000256" key="1">
    <source>
        <dbReference type="ARBA" id="ARBA00004651"/>
    </source>
</evidence>
<proteinExistence type="predicted"/>
<dbReference type="Pfam" id="PF01943">
    <property type="entry name" value="Polysacc_synt"/>
    <property type="match status" value="1"/>
</dbReference>
<feature type="transmembrane region" description="Helical" evidence="6">
    <location>
        <begin position="447"/>
        <end position="470"/>
    </location>
</feature>
<keyword evidence="4 6" id="KW-1133">Transmembrane helix</keyword>
<name>A0A5J5LKG2_HALHI</name>
<evidence type="ECO:0000256" key="2">
    <source>
        <dbReference type="ARBA" id="ARBA00022475"/>
    </source>
</evidence>
<evidence type="ECO:0000256" key="6">
    <source>
        <dbReference type="SAM" id="Phobius"/>
    </source>
</evidence>
<evidence type="ECO:0000256" key="3">
    <source>
        <dbReference type="ARBA" id="ARBA00022692"/>
    </source>
</evidence>
<dbReference type="PANTHER" id="PTHR30250:SF11">
    <property type="entry name" value="O-ANTIGEN TRANSPORTER-RELATED"/>
    <property type="match status" value="1"/>
</dbReference>
<protein>
    <submittedName>
        <fullName evidence="7">Flippase</fullName>
    </submittedName>
</protein>
<accession>A0A5J5LKG2</accession>
<keyword evidence="5 6" id="KW-0472">Membrane</keyword>
<keyword evidence="2" id="KW-1003">Cell membrane</keyword>
<feature type="transmembrane region" description="Helical" evidence="6">
    <location>
        <begin position="174"/>
        <end position="193"/>
    </location>
</feature>
<comment type="caution">
    <text evidence="7">The sequence shown here is derived from an EMBL/GenBank/DDBJ whole genome shotgun (WGS) entry which is preliminary data.</text>
</comment>
<gene>
    <name evidence="7" type="ORF">EGO51_09100</name>
</gene>
<evidence type="ECO:0000256" key="5">
    <source>
        <dbReference type="ARBA" id="ARBA00023136"/>
    </source>
</evidence>
<feature type="transmembrane region" description="Helical" evidence="6">
    <location>
        <begin position="116"/>
        <end position="138"/>
    </location>
</feature>
<dbReference type="RefSeq" id="WP_151103447.1">
    <property type="nucleotide sequence ID" value="NZ_RQWK01000001.1"/>
</dbReference>
<dbReference type="InterPro" id="IPR050833">
    <property type="entry name" value="Poly_Biosynth_Transport"/>
</dbReference>
<dbReference type="InterPro" id="IPR002797">
    <property type="entry name" value="Polysacc_synth"/>
</dbReference>
<dbReference type="CDD" id="cd13128">
    <property type="entry name" value="MATE_Wzx_like"/>
    <property type="match status" value="1"/>
</dbReference>
<keyword evidence="3 6" id="KW-0812">Transmembrane</keyword>
<feature type="transmembrane region" description="Helical" evidence="6">
    <location>
        <begin position="39"/>
        <end position="59"/>
    </location>
</feature>
<feature type="transmembrane region" description="Helical" evidence="6">
    <location>
        <begin position="361"/>
        <end position="379"/>
    </location>
</feature>
<evidence type="ECO:0000313" key="8">
    <source>
        <dbReference type="Proteomes" id="UP000326244"/>
    </source>
</evidence>
<evidence type="ECO:0000313" key="7">
    <source>
        <dbReference type="EMBL" id="KAA9409952.1"/>
    </source>
</evidence>
<feature type="transmembrane region" description="Helical" evidence="6">
    <location>
        <begin position="297"/>
        <end position="322"/>
    </location>
</feature>
<dbReference type="EMBL" id="RQWK01000001">
    <property type="protein sequence ID" value="KAA9409952.1"/>
    <property type="molecule type" value="Genomic_DNA"/>
</dbReference>
<comment type="subcellular location">
    <subcellularLocation>
        <location evidence="1">Cell membrane</location>
        <topology evidence="1">Multi-pass membrane protein</topology>
    </subcellularLocation>
</comment>
<dbReference type="PANTHER" id="PTHR30250">
    <property type="entry name" value="PST FAMILY PREDICTED COLANIC ACID TRANSPORTER"/>
    <property type="match status" value="1"/>
</dbReference>
<feature type="transmembrane region" description="Helical" evidence="6">
    <location>
        <begin position="421"/>
        <end position="441"/>
    </location>
</feature>